<evidence type="ECO:0000313" key="3">
    <source>
        <dbReference type="Proteomes" id="UP000317429"/>
    </source>
</evidence>
<dbReference type="Gene3D" id="3.40.50.300">
    <property type="entry name" value="P-loop containing nucleotide triphosphate hydrolases"/>
    <property type="match status" value="1"/>
</dbReference>
<evidence type="ECO:0000313" key="2">
    <source>
        <dbReference type="EMBL" id="QDU87395.1"/>
    </source>
</evidence>
<organism evidence="2 3">
    <name type="scientific">Pirellulimonas nuda</name>
    <dbReference type="NCBI Taxonomy" id="2528009"/>
    <lineage>
        <taxon>Bacteria</taxon>
        <taxon>Pseudomonadati</taxon>
        <taxon>Planctomycetota</taxon>
        <taxon>Planctomycetia</taxon>
        <taxon>Pirellulales</taxon>
        <taxon>Lacipirellulaceae</taxon>
        <taxon>Pirellulimonas</taxon>
    </lineage>
</organism>
<sequence>MSATHASPIIVLGAARSGTKLLRGMLAEAAGVAMVPYDVNYLWRAADPACQDDELCAQKLTSQVADRLRRSLNRAAGLSKNARGTFVEKSVSNVLRIPYVLRALPEARFVHLLRDGRDVTESAMRCWQSPPAAGYALRKAFSFPWAQCFSYGVRQAGRSLIRLVGRGPAPCWGPCYRGMQHDARNLPLAEVCAWQWRRCVEAYERDRQLLAPERRVEVRYEELVSQPTETLTRVLNELALPARSVSIDAAAHGVKPDLRGGHRRLAAAQRTAIDGVLGLALVRHGYLNSPTHRSAA</sequence>
<dbReference type="Pfam" id="PF13469">
    <property type="entry name" value="Sulfotransfer_3"/>
    <property type="match status" value="2"/>
</dbReference>
<keyword evidence="3" id="KW-1185">Reference proteome</keyword>
<dbReference type="InterPro" id="IPR026634">
    <property type="entry name" value="TPST-like"/>
</dbReference>
<dbReference type="SUPFAM" id="SSF52540">
    <property type="entry name" value="P-loop containing nucleoside triphosphate hydrolases"/>
    <property type="match status" value="1"/>
</dbReference>
<dbReference type="EMBL" id="CP036291">
    <property type="protein sequence ID" value="QDU87395.1"/>
    <property type="molecule type" value="Genomic_DNA"/>
</dbReference>
<protein>
    <recommendedName>
        <fullName evidence="4">Sulfotransferase domain protein</fullName>
    </recommendedName>
</protein>
<accession>A0A518D7G9</accession>
<keyword evidence="1" id="KW-0808">Transferase</keyword>
<dbReference type="RefSeq" id="WP_145281359.1">
    <property type="nucleotide sequence ID" value="NZ_CP036291.1"/>
</dbReference>
<name>A0A518D7G9_9BACT</name>
<dbReference type="PANTHER" id="PTHR12788">
    <property type="entry name" value="PROTEIN-TYROSINE SULFOTRANSFERASE 2"/>
    <property type="match status" value="1"/>
</dbReference>
<dbReference type="OrthoDB" id="5432096at2"/>
<dbReference type="Proteomes" id="UP000317429">
    <property type="component" value="Chromosome"/>
</dbReference>
<dbReference type="AlphaFoldDB" id="A0A518D7G9"/>
<proteinExistence type="predicted"/>
<evidence type="ECO:0008006" key="4">
    <source>
        <dbReference type="Google" id="ProtNLM"/>
    </source>
</evidence>
<reference evidence="2 3" key="1">
    <citation type="submission" date="2019-02" db="EMBL/GenBank/DDBJ databases">
        <title>Deep-cultivation of Planctomycetes and their phenomic and genomic characterization uncovers novel biology.</title>
        <authorList>
            <person name="Wiegand S."/>
            <person name="Jogler M."/>
            <person name="Boedeker C."/>
            <person name="Pinto D."/>
            <person name="Vollmers J."/>
            <person name="Rivas-Marin E."/>
            <person name="Kohn T."/>
            <person name="Peeters S.H."/>
            <person name="Heuer A."/>
            <person name="Rast P."/>
            <person name="Oberbeckmann S."/>
            <person name="Bunk B."/>
            <person name="Jeske O."/>
            <person name="Meyerdierks A."/>
            <person name="Storesund J.E."/>
            <person name="Kallscheuer N."/>
            <person name="Luecker S."/>
            <person name="Lage O.M."/>
            <person name="Pohl T."/>
            <person name="Merkel B.J."/>
            <person name="Hornburger P."/>
            <person name="Mueller R.-W."/>
            <person name="Bruemmer F."/>
            <person name="Labrenz M."/>
            <person name="Spormann A.M."/>
            <person name="Op den Camp H."/>
            <person name="Overmann J."/>
            <person name="Amann R."/>
            <person name="Jetten M.S.M."/>
            <person name="Mascher T."/>
            <person name="Medema M.H."/>
            <person name="Devos D.P."/>
            <person name="Kaster A.-K."/>
            <person name="Ovreas L."/>
            <person name="Rohde M."/>
            <person name="Galperin M.Y."/>
            <person name="Jogler C."/>
        </authorList>
    </citation>
    <scope>NUCLEOTIDE SEQUENCE [LARGE SCALE GENOMIC DNA]</scope>
    <source>
        <strain evidence="2 3">Pla175</strain>
    </source>
</reference>
<dbReference type="InterPro" id="IPR027417">
    <property type="entry name" value="P-loop_NTPase"/>
</dbReference>
<dbReference type="KEGG" id="pnd:Pla175_07550"/>
<dbReference type="GO" id="GO:0008476">
    <property type="term" value="F:protein-tyrosine sulfotransferase activity"/>
    <property type="evidence" value="ECO:0007669"/>
    <property type="project" value="InterPro"/>
</dbReference>
<evidence type="ECO:0000256" key="1">
    <source>
        <dbReference type="ARBA" id="ARBA00022679"/>
    </source>
</evidence>
<gene>
    <name evidence="2" type="ORF">Pla175_07550</name>
</gene>
<dbReference type="PANTHER" id="PTHR12788:SF10">
    <property type="entry name" value="PROTEIN-TYROSINE SULFOTRANSFERASE"/>
    <property type="match status" value="1"/>
</dbReference>